<dbReference type="InterPro" id="IPR051312">
    <property type="entry name" value="Diverse_Substr_Oxidored"/>
</dbReference>
<keyword evidence="6" id="KW-1185">Reference proteome</keyword>
<accession>A0A4R0KBI5</accession>
<dbReference type="GO" id="GO:0071949">
    <property type="term" value="F:FAD binding"/>
    <property type="evidence" value="ECO:0007669"/>
    <property type="project" value="InterPro"/>
</dbReference>
<dbReference type="EMBL" id="SJKB01000010">
    <property type="protein sequence ID" value="TCC57691.1"/>
    <property type="molecule type" value="Genomic_DNA"/>
</dbReference>
<dbReference type="Pfam" id="PF03450">
    <property type="entry name" value="CO_deh_flav_C"/>
    <property type="match status" value="1"/>
</dbReference>
<dbReference type="InterPro" id="IPR036318">
    <property type="entry name" value="FAD-bd_PCMH-like_sf"/>
</dbReference>
<keyword evidence="3" id="KW-0560">Oxidoreductase</keyword>
<reference evidence="5 6" key="1">
    <citation type="submission" date="2019-02" db="EMBL/GenBank/DDBJ databases">
        <title>Kribbella capetownensis sp. nov. and Kribbella speibonae sp. nov., isolated from soil.</title>
        <authorList>
            <person name="Curtis S.M."/>
            <person name="Norton I."/>
            <person name="Everest G.J."/>
            <person name="Meyers P.R."/>
        </authorList>
    </citation>
    <scope>NUCLEOTIDE SEQUENCE [LARGE SCALE GENOMIC DNA]</scope>
    <source>
        <strain evidence="5 6">NRRL B-24813</strain>
    </source>
</reference>
<keyword evidence="2" id="KW-0274">FAD</keyword>
<dbReference type="InterPro" id="IPR036683">
    <property type="entry name" value="CO_DH_flav_C_dom_sf"/>
</dbReference>
<feature type="domain" description="FAD-binding PCMH-type" evidence="4">
    <location>
        <begin position="1"/>
        <end position="173"/>
    </location>
</feature>
<dbReference type="AlphaFoldDB" id="A0A4R0KBI5"/>
<dbReference type="Proteomes" id="UP000291144">
    <property type="component" value="Unassembled WGS sequence"/>
</dbReference>
<dbReference type="Gene3D" id="3.30.465.10">
    <property type="match status" value="1"/>
</dbReference>
<dbReference type="PANTHER" id="PTHR42659">
    <property type="entry name" value="XANTHINE DEHYDROGENASE SUBUNIT C-RELATED"/>
    <property type="match status" value="1"/>
</dbReference>
<keyword evidence="1" id="KW-0285">Flavoprotein</keyword>
<gene>
    <name evidence="5" type="ORF">E0H73_30500</name>
</gene>
<evidence type="ECO:0000259" key="4">
    <source>
        <dbReference type="PROSITE" id="PS51387"/>
    </source>
</evidence>
<dbReference type="PROSITE" id="PS51387">
    <property type="entry name" value="FAD_PCMH"/>
    <property type="match status" value="1"/>
</dbReference>
<dbReference type="GO" id="GO:0016491">
    <property type="term" value="F:oxidoreductase activity"/>
    <property type="evidence" value="ECO:0007669"/>
    <property type="project" value="UniProtKB-KW"/>
</dbReference>
<evidence type="ECO:0000256" key="3">
    <source>
        <dbReference type="ARBA" id="ARBA00023002"/>
    </source>
</evidence>
<dbReference type="PANTHER" id="PTHR42659:SF2">
    <property type="entry name" value="XANTHINE DEHYDROGENASE SUBUNIT C-RELATED"/>
    <property type="match status" value="1"/>
</dbReference>
<name>A0A4R0KBI5_9ACTN</name>
<dbReference type="InterPro" id="IPR005107">
    <property type="entry name" value="CO_DH_flav_C"/>
</dbReference>
<evidence type="ECO:0000256" key="2">
    <source>
        <dbReference type="ARBA" id="ARBA00022827"/>
    </source>
</evidence>
<comment type="caution">
    <text evidence="5">The sequence shown here is derived from an EMBL/GenBank/DDBJ whole genome shotgun (WGS) entry which is preliminary data.</text>
</comment>
<dbReference type="SMART" id="SM01092">
    <property type="entry name" value="CO_deh_flav_C"/>
    <property type="match status" value="1"/>
</dbReference>
<dbReference type="InterPro" id="IPR016167">
    <property type="entry name" value="FAD-bd_PCMH_sub1"/>
</dbReference>
<evidence type="ECO:0000313" key="6">
    <source>
        <dbReference type="Proteomes" id="UP000291144"/>
    </source>
</evidence>
<dbReference type="SUPFAM" id="SSF55447">
    <property type="entry name" value="CO dehydrogenase flavoprotein C-terminal domain-like"/>
    <property type="match status" value="1"/>
</dbReference>
<organism evidence="5 6">
    <name type="scientific">Kribbella pittospori</name>
    <dbReference type="NCBI Taxonomy" id="722689"/>
    <lineage>
        <taxon>Bacteria</taxon>
        <taxon>Bacillati</taxon>
        <taxon>Actinomycetota</taxon>
        <taxon>Actinomycetes</taxon>
        <taxon>Propionibacteriales</taxon>
        <taxon>Kribbellaceae</taxon>
        <taxon>Kribbella</taxon>
    </lineage>
</organism>
<evidence type="ECO:0000256" key="1">
    <source>
        <dbReference type="ARBA" id="ARBA00022630"/>
    </source>
</evidence>
<dbReference type="OrthoDB" id="9793944at2"/>
<dbReference type="Pfam" id="PF00941">
    <property type="entry name" value="FAD_binding_5"/>
    <property type="match status" value="1"/>
</dbReference>
<sequence length="287" mass="29751">MKLPAFAYQRAESLEEATALLASHGADARVLAGGQSLLPVMALRMSQPALLVDITKAADLSGHAIQNGRAVVSAAVTARTAEQSAGHPLLTECLAKVGHVEIRTRGTVCGAVAHADPAAEMPALLLALDGAVRVASDTRRRRVAAADFFLGPYLTALEEGELVAGIELPEPAPTARASVLEIARRDGDFALVGVITVLDAGPDGRCTDARIALFGVAGTAKRATVAEQVLVGAELTPQVLTEAAAYAFDGFDVVGDLHGSATYRRKAGVRLVEKSLRAALPLEVTHA</sequence>
<evidence type="ECO:0000313" key="5">
    <source>
        <dbReference type="EMBL" id="TCC57691.1"/>
    </source>
</evidence>
<dbReference type="Gene3D" id="3.30.43.10">
    <property type="entry name" value="Uridine Diphospho-n-acetylenolpyruvylglucosamine Reductase, domain 2"/>
    <property type="match status" value="1"/>
</dbReference>
<dbReference type="SUPFAM" id="SSF56176">
    <property type="entry name" value="FAD-binding/transporter-associated domain-like"/>
    <property type="match status" value="1"/>
</dbReference>
<dbReference type="Gene3D" id="3.30.390.50">
    <property type="entry name" value="CO dehydrogenase flavoprotein, C-terminal domain"/>
    <property type="match status" value="1"/>
</dbReference>
<protein>
    <submittedName>
        <fullName evidence="5">Xanthine dehydrogenase family protein subunit M</fullName>
    </submittedName>
</protein>
<dbReference type="InterPro" id="IPR016169">
    <property type="entry name" value="FAD-bd_PCMH_sub2"/>
</dbReference>
<proteinExistence type="predicted"/>
<dbReference type="RefSeq" id="WP_131362040.1">
    <property type="nucleotide sequence ID" value="NZ_SJKB01000010.1"/>
</dbReference>
<dbReference type="InterPro" id="IPR002346">
    <property type="entry name" value="Mopterin_DH_FAD-bd"/>
</dbReference>
<dbReference type="InterPro" id="IPR016166">
    <property type="entry name" value="FAD-bd_PCMH"/>
</dbReference>